<name>A0A1B8ARP5_FUSPO</name>
<sequence length="510" mass="59170">MTPPLVSLPGELQNDIRARLDAKSIKNLRATCSFFAKALPLHFDRVFISANSLNLRVFNAIANHETYRHQVTEVIWDDARLRTGPETAQEREMLEDEYGDDPEDECPHWFRKGRYDYHRSASYKYPKGLPHMGIEESWAHYQELVADQSQILHSNADIEAFTYGLRRFTSLRRITITPSTHGKHWNPLYKTPMIRAFPPGFDYALPKAWPSNNIDDFIDVLPWVSQTVDHPDYVYYGDGFTPEDYRNKWRGFRLVIRALVENDDGHRISELVIGGTEVKSGLNCKIFDEWSPEYDDLVTILKRPGFRHLDLHLSTGEMDDEDGWGSYTTGLLHDALAQAQDLEYLFLRTTTDLYKFVSNPEWRDFPLRNLFSPENWPRLRDFGISNMIVRLDDIINLLACMPPTLRSFEIRDVIFASSQHSYDDFLRSMRDALNWRSRPAEERPKVRMVFSSDEDEGRGEVGRYITLDEPVCSYLYGTGENPFEGLRSFIEKGQGGVRRDIFDPDLAAPF</sequence>
<gene>
    <name evidence="1" type="ORF">FPOA_09330</name>
</gene>
<dbReference type="EMBL" id="LYXU01000003">
    <property type="protein sequence ID" value="OBS23011.1"/>
    <property type="molecule type" value="Genomic_DNA"/>
</dbReference>
<organism evidence="1 2">
    <name type="scientific">Fusarium poae</name>
    <dbReference type="NCBI Taxonomy" id="36050"/>
    <lineage>
        <taxon>Eukaryota</taxon>
        <taxon>Fungi</taxon>
        <taxon>Dikarya</taxon>
        <taxon>Ascomycota</taxon>
        <taxon>Pezizomycotina</taxon>
        <taxon>Sordariomycetes</taxon>
        <taxon>Hypocreomycetidae</taxon>
        <taxon>Hypocreales</taxon>
        <taxon>Nectriaceae</taxon>
        <taxon>Fusarium</taxon>
    </lineage>
</organism>
<evidence type="ECO:0008006" key="3">
    <source>
        <dbReference type="Google" id="ProtNLM"/>
    </source>
</evidence>
<dbReference type="AlphaFoldDB" id="A0A1B8ARP5"/>
<comment type="caution">
    <text evidence="1">The sequence shown here is derived from an EMBL/GenBank/DDBJ whole genome shotgun (WGS) entry which is preliminary data.</text>
</comment>
<dbReference type="STRING" id="36050.A0A1B8ARP5"/>
<reference evidence="1 2" key="1">
    <citation type="submission" date="2016-06" db="EMBL/GenBank/DDBJ databases">
        <title>Living apart together: crosstalk between the core and supernumerary genomes in a fungal plant pathogen.</title>
        <authorList>
            <person name="Vanheule A."/>
            <person name="Audenaert K."/>
            <person name="Warris S."/>
            <person name="Van De Geest H."/>
            <person name="Schijlen E."/>
            <person name="Hofte M."/>
            <person name="De Saeger S."/>
            <person name="Haesaert G."/>
            <person name="Waalwijk C."/>
            <person name="Van Der Lee T."/>
        </authorList>
    </citation>
    <scope>NUCLEOTIDE SEQUENCE [LARGE SCALE GENOMIC DNA]</scope>
    <source>
        <strain evidence="1 2">2516</strain>
    </source>
</reference>
<proteinExistence type="predicted"/>
<keyword evidence="2" id="KW-1185">Reference proteome</keyword>
<evidence type="ECO:0000313" key="2">
    <source>
        <dbReference type="Proteomes" id="UP000091967"/>
    </source>
</evidence>
<protein>
    <recommendedName>
        <fullName evidence="3">F-box domain-containing protein</fullName>
    </recommendedName>
</protein>
<dbReference type="OMA" id="VTEVIWD"/>
<evidence type="ECO:0000313" key="1">
    <source>
        <dbReference type="EMBL" id="OBS23011.1"/>
    </source>
</evidence>
<accession>A0A1B8ARP5</accession>
<dbReference type="Proteomes" id="UP000091967">
    <property type="component" value="Unassembled WGS sequence"/>
</dbReference>